<feature type="region of interest" description="Disordered" evidence="1">
    <location>
        <begin position="415"/>
        <end position="444"/>
    </location>
</feature>
<dbReference type="RefSeq" id="WP_160859489.1">
    <property type="nucleotide sequence ID" value="NZ_WUMK01000004.1"/>
</dbReference>
<organism evidence="3 4">
    <name type="scientific">Shinella kummerowiae</name>
    <dbReference type="NCBI Taxonomy" id="417745"/>
    <lineage>
        <taxon>Bacteria</taxon>
        <taxon>Pseudomonadati</taxon>
        <taxon>Pseudomonadota</taxon>
        <taxon>Alphaproteobacteria</taxon>
        <taxon>Hyphomicrobiales</taxon>
        <taxon>Rhizobiaceae</taxon>
        <taxon>Shinella</taxon>
    </lineage>
</organism>
<evidence type="ECO:0000259" key="2">
    <source>
        <dbReference type="Pfam" id="PF06791"/>
    </source>
</evidence>
<proteinExistence type="predicted"/>
<comment type="caution">
    <text evidence="3">The sequence shown here is derived from an EMBL/GenBank/DDBJ whole genome shotgun (WGS) entry which is preliminary data.</text>
</comment>
<evidence type="ECO:0000256" key="1">
    <source>
        <dbReference type="SAM" id="MobiDB-lite"/>
    </source>
</evidence>
<evidence type="ECO:0000313" key="4">
    <source>
        <dbReference type="Proteomes" id="UP000435802"/>
    </source>
</evidence>
<dbReference type="Pfam" id="PF06791">
    <property type="entry name" value="TMP_2"/>
    <property type="match status" value="1"/>
</dbReference>
<feature type="domain" description="Bacteriophage tail tape measure N-terminal" evidence="2">
    <location>
        <begin position="156"/>
        <end position="239"/>
    </location>
</feature>
<gene>
    <name evidence="3" type="ORF">GR138_12050</name>
</gene>
<sequence>MADNSTDDMIIAIGVDVATIRRGLKKLEQEVASSTGKVQKQFETVGRGIDNAMTSAMQNRINAMVGIGTKGAKEWTGALADQGKELERLRAKYSPLFATINNYKSAVADIKRAHAVGAISADEMTAAIQRERQAALASTAAIKGRNAALVQGGRAGQGFQTANIAAQFQDIAVTSAMGMNPLQIALQQGTQLSSVLGTMGNGKQVIAGLGAAFASLVSPVSLVTIGLVAGGAAAIQYFSTMEWGGAKSEETLKKEAELVAAVASKWGEALPALKAYNDERQRIAGDQELQEALNIGKSAQWDDLRKALGDVDITIADIVSRIAQMGEDTGAISSLQSTFNELTKGIDDGTASTALAQRAQKELADVVKNNATPELEALLKIFQELIPAIDGASRAAQRFDLDDAIARTSRYPSRGTYGGVARNADGTPQGEGTSLPFSGPTPESRPLIELDGLPGADKAGKKAETAAQKAANAYRDLIKSADDRIGQLRLETELTGQYGVATDAARFRLELLQQSEDKGRSLSPTQRAEIEQKVALYEKYSQALAETKLQQDLLNTARFSSLSKQDQQVVSTLRQYGLPEDLGGKNAQAIRQSLQSEEINSAIDDFSSSLANSIVSSGGDTGEAFGKTFLAALQESAQKQLTNLFSQMLKGLFNSTSLGGGGAAPFAANTTIGALLGAGAAPVGAVSRSALPALPTGDIASYITQAAIKRGIDPAIALKVAKSEGGLDSWNLQSSFVKNGVREPSYGPYQLYMGGGLGNAFQKQTGLDPRLAANGPAGVDFALDNAKKSGWGAWYGAAKVGVGNWDGIGKGANTATAALEKMAAASTETTKGLGGLANSLASGLGGAGGGFDWGSLFSSSFKPNTTLSNFLNGVPGFATGTNSAPKGIALVGEKGPELVRFRGGEQVIPNNQINAPRAPRLAAANSNRMVRNETSLTVQIQGASGDDHVRMLVNQGVQTALRDQNEHMRRQGFGNIQQAYTTDRG</sequence>
<evidence type="ECO:0000313" key="3">
    <source>
        <dbReference type="EMBL" id="MXN45926.1"/>
    </source>
</evidence>
<dbReference type="EMBL" id="WUMK01000004">
    <property type="protein sequence ID" value="MXN45926.1"/>
    <property type="molecule type" value="Genomic_DNA"/>
</dbReference>
<reference evidence="3 4" key="1">
    <citation type="submission" date="2019-12" db="EMBL/GenBank/DDBJ databases">
        <title>Shinella kummerowiae sp. nov., a symbiotic bacterium isolated from root nodules of the herbal legume Kummerowia stipulacea.</title>
        <authorList>
            <person name="Gao J."/>
        </authorList>
    </citation>
    <scope>NUCLEOTIDE SEQUENCE [LARGE SCALE GENOMIC DNA]</scope>
    <source>
        <strain evidence="3 4">CCBAU 25048</strain>
    </source>
</reference>
<dbReference type="Proteomes" id="UP000435802">
    <property type="component" value="Unassembled WGS sequence"/>
</dbReference>
<dbReference type="InterPro" id="IPR009628">
    <property type="entry name" value="Phage_tape_measure_N"/>
</dbReference>
<protein>
    <recommendedName>
        <fullName evidence="2">Bacteriophage tail tape measure N-terminal domain-containing protein</fullName>
    </recommendedName>
</protein>
<keyword evidence="4" id="KW-1185">Reference proteome</keyword>
<name>A0A6N8SF23_9HYPH</name>
<dbReference type="OrthoDB" id="8421800at2"/>
<dbReference type="AlphaFoldDB" id="A0A6N8SF23"/>
<accession>A0A6N8SF23</accession>